<evidence type="ECO:0000313" key="4">
    <source>
        <dbReference type="Proteomes" id="UP000324222"/>
    </source>
</evidence>
<name>A0A5B7JAE8_PORTR</name>
<evidence type="ECO:0000313" key="3">
    <source>
        <dbReference type="EMBL" id="MPC93192.1"/>
    </source>
</evidence>
<gene>
    <name evidence="3" type="ORF">E2C01_088314</name>
</gene>
<proteinExistence type="predicted"/>
<organism evidence="3 4">
    <name type="scientific">Portunus trituberculatus</name>
    <name type="common">Swimming crab</name>
    <name type="synonym">Neptunus trituberculatus</name>
    <dbReference type="NCBI Taxonomy" id="210409"/>
    <lineage>
        <taxon>Eukaryota</taxon>
        <taxon>Metazoa</taxon>
        <taxon>Ecdysozoa</taxon>
        <taxon>Arthropoda</taxon>
        <taxon>Crustacea</taxon>
        <taxon>Multicrustacea</taxon>
        <taxon>Malacostraca</taxon>
        <taxon>Eumalacostraca</taxon>
        <taxon>Eucarida</taxon>
        <taxon>Decapoda</taxon>
        <taxon>Pleocyemata</taxon>
        <taxon>Brachyura</taxon>
        <taxon>Eubrachyura</taxon>
        <taxon>Portunoidea</taxon>
        <taxon>Portunidae</taxon>
        <taxon>Portuninae</taxon>
        <taxon>Portunus</taxon>
    </lineage>
</organism>
<accession>A0A5B7JAE8</accession>
<feature type="signal peptide" evidence="2">
    <location>
        <begin position="1"/>
        <end position="19"/>
    </location>
</feature>
<sequence length="99" mass="10913">MSLFLFSILFLSPPPYILPCIFQSIPSFLPPPQGNVSPSPCECQSSHLSCTKRRPSSTTPRQASWSTDSPPTLRLSLRPSLPTSLTACAPLSWPWLVWA</sequence>
<keyword evidence="2" id="KW-0732">Signal</keyword>
<evidence type="ECO:0008006" key="5">
    <source>
        <dbReference type="Google" id="ProtNLM"/>
    </source>
</evidence>
<dbReference type="EMBL" id="VSRR010093969">
    <property type="protein sequence ID" value="MPC93192.1"/>
    <property type="molecule type" value="Genomic_DNA"/>
</dbReference>
<feature type="chain" id="PRO_5022771257" description="Secreted protein" evidence="2">
    <location>
        <begin position="20"/>
        <end position="99"/>
    </location>
</feature>
<feature type="compositionally biased region" description="Polar residues" evidence="1">
    <location>
        <begin position="56"/>
        <end position="68"/>
    </location>
</feature>
<comment type="caution">
    <text evidence="3">The sequence shown here is derived from an EMBL/GenBank/DDBJ whole genome shotgun (WGS) entry which is preliminary data.</text>
</comment>
<evidence type="ECO:0000256" key="1">
    <source>
        <dbReference type="SAM" id="MobiDB-lite"/>
    </source>
</evidence>
<keyword evidence="4" id="KW-1185">Reference proteome</keyword>
<dbReference type="Proteomes" id="UP000324222">
    <property type="component" value="Unassembled WGS sequence"/>
</dbReference>
<feature type="region of interest" description="Disordered" evidence="1">
    <location>
        <begin position="47"/>
        <end position="70"/>
    </location>
</feature>
<protein>
    <recommendedName>
        <fullName evidence="5">Secreted protein</fullName>
    </recommendedName>
</protein>
<evidence type="ECO:0000256" key="2">
    <source>
        <dbReference type="SAM" id="SignalP"/>
    </source>
</evidence>
<dbReference type="AlphaFoldDB" id="A0A5B7JAE8"/>
<reference evidence="3 4" key="1">
    <citation type="submission" date="2019-05" db="EMBL/GenBank/DDBJ databases">
        <title>Another draft genome of Portunus trituberculatus and its Hox gene families provides insights of decapod evolution.</title>
        <authorList>
            <person name="Jeong J.-H."/>
            <person name="Song I."/>
            <person name="Kim S."/>
            <person name="Choi T."/>
            <person name="Kim D."/>
            <person name="Ryu S."/>
            <person name="Kim W."/>
        </authorList>
    </citation>
    <scope>NUCLEOTIDE SEQUENCE [LARGE SCALE GENOMIC DNA]</scope>
    <source>
        <tissue evidence="3">Muscle</tissue>
    </source>
</reference>